<protein>
    <submittedName>
        <fullName evidence="9">Pyridoxal-dependent decarboxylase</fullName>
    </submittedName>
</protein>
<dbReference type="InterPro" id="IPR010977">
    <property type="entry name" value="Aromatic_deC"/>
</dbReference>
<dbReference type="STRING" id="369723.Strop_2551"/>
<evidence type="ECO:0000256" key="7">
    <source>
        <dbReference type="RuleBase" id="RU000382"/>
    </source>
</evidence>
<dbReference type="Pfam" id="PF00282">
    <property type="entry name" value="Pyridoxal_deC"/>
    <property type="match status" value="1"/>
</dbReference>
<dbReference type="SUPFAM" id="SSF53383">
    <property type="entry name" value="PLP-dependent transferases"/>
    <property type="match status" value="1"/>
</dbReference>
<dbReference type="RefSeq" id="WP_012013776.1">
    <property type="nucleotide sequence ID" value="NC_009380.1"/>
</dbReference>
<dbReference type="Gene3D" id="3.40.640.10">
    <property type="entry name" value="Type I PLP-dependent aspartate aminotransferase-like (Major domain)"/>
    <property type="match status" value="1"/>
</dbReference>
<keyword evidence="4 6" id="KW-0663">Pyridoxal phosphate</keyword>
<name>A4X7Z5_SALTO</name>
<evidence type="ECO:0000313" key="9">
    <source>
        <dbReference type="EMBL" id="ABP54995.1"/>
    </source>
</evidence>
<feature type="region of interest" description="Disordered" evidence="8">
    <location>
        <begin position="1"/>
        <end position="28"/>
    </location>
</feature>
<evidence type="ECO:0000256" key="1">
    <source>
        <dbReference type="ARBA" id="ARBA00001933"/>
    </source>
</evidence>
<evidence type="ECO:0000256" key="6">
    <source>
        <dbReference type="PIRSR" id="PIRSR602129-50"/>
    </source>
</evidence>
<reference evidence="10" key="1">
    <citation type="journal article" date="2007" name="Proc. Natl. Acad. Sci. U.S.A.">
        <title>Genome sequencing reveals complex secondary metabolome in the marine actinomycete Salinispora tropica.</title>
        <authorList>
            <person name="Udwary D.W."/>
            <person name="Zeigler L."/>
            <person name="Asolkar R.N."/>
            <person name="Singan V."/>
            <person name="Lapidus A."/>
            <person name="Fenical W."/>
            <person name="Jensen P.R."/>
            <person name="Moore B.S."/>
        </authorList>
    </citation>
    <scope>NUCLEOTIDE SEQUENCE [LARGE SCALE GENOMIC DNA]</scope>
    <source>
        <strain evidence="10">ATCC BAA-916 / DSM 44818 / CNB-440</strain>
    </source>
</reference>
<sequence length="534" mass="57100">MNPSADPVDAVPLDGAPTSAPSDVKPTSPGAVVDAAQAYLLANGSVDHYRQSLVDGVERVARRVAAVDRPFTGVTPDELAPLVGGIELDRPLGDHITALNELDELWLRDAVWFHHPRSLAHLNCPVAIPALLGEAMLTAVNPSLDTWDQSAGATFIERRLIEWTATRIGLGPTADGIFTSGGTQSNLHALLLAREEAVAHAVDADARAALLPRLRILTSSAGHFSVQKAAKLLGLAPDAVITVETDAARRMCPQALDRELERCQRADLPVMAVVATAGTTDFGTIDPLPELVGRCAAAGVWLHVDAAYGCGLLVSPTRRHLLDGIEQADSVTVDYHKSFFQPVSSSALLVRDRQVLRHATYHADYLNPARAVAERIPNQVDKSLQTTRRFDALKLWLTLRVMGPDAIGALFDEVCLRAVDAWALADADPRFEVAARSPLSTVVFRWCPAGTDAELADEANRHARAQLTASGAAMVAGTMVDGRAHLKFTLLNPATTSADVTLVLDLIAEHAGRYAHDHASEQSDRPADLSCSVA</sequence>
<feature type="modified residue" description="N6-(pyridoxal phosphate)lysine" evidence="6">
    <location>
        <position position="337"/>
    </location>
</feature>
<comment type="cofactor">
    <cofactor evidence="1 6 7">
        <name>pyridoxal 5'-phosphate</name>
        <dbReference type="ChEBI" id="CHEBI:597326"/>
    </cofactor>
</comment>
<dbReference type="Gene3D" id="3.90.1150.10">
    <property type="entry name" value="Aspartate Aminotransferase, domain 1"/>
    <property type="match status" value="1"/>
</dbReference>
<dbReference type="PRINTS" id="PR00800">
    <property type="entry name" value="YHDCRBOXLASE"/>
</dbReference>
<evidence type="ECO:0000256" key="8">
    <source>
        <dbReference type="SAM" id="MobiDB-lite"/>
    </source>
</evidence>
<dbReference type="PANTHER" id="PTHR45677:SF8">
    <property type="entry name" value="CYSTEINE SULFINIC ACID DECARBOXYLASE"/>
    <property type="match status" value="1"/>
</dbReference>
<organism evidence="9 10">
    <name type="scientific">Salinispora tropica (strain ATCC BAA-916 / DSM 44818 / JCM 13857 / NBRC 105044 / CNB-440)</name>
    <dbReference type="NCBI Taxonomy" id="369723"/>
    <lineage>
        <taxon>Bacteria</taxon>
        <taxon>Bacillati</taxon>
        <taxon>Actinomycetota</taxon>
        <taxon>Actinomycetes</taxon>
        <taxon>Micromonosporales</taxon>
        <taxon>Micromonosporaceae</taxon>
        <taxon>Salinispora</taxon>
    </lineage>
</organism>
<evidence type="ECO:0000256" key="5">
    <source>
        <dbReference type="ARBA" id="ARBA00023239"/>
    </source>
</evidence>
<dbReference type="PANTHER" id="PTHR45677">
    <property type="entry name" value="GLUTAMATE DECARBOXYLASE-RELATED"/>
    <property type="match status" value="1"/>
</dbReference>
<dbReference type="HOGENOM" id="CLU_011856_0_4_11"/>
<dbReference type="AlphaFoldDB" id="A4X7Z5"/>
<keyword evidence="5 7" id="KW-0456">Lyase</keyword>
<dbReference type="GO" id="GO:0019752">
    <property type="term" value="P:carboxylic acid metabolic process"/>
    <property type="evidence" value="ECO:0007669"/>
    <property type="project" value="InterPro"/>
</dbReference>
<keyword evidence="3" id="KW-0210">Decarboxylase</keyword>
<dbReference type="eggNOG" id="COG0076">
    <property type="taxonomic scope" value="Bacteria"/>
</dbReference>
<dbReference type="GO" id="GO:0005737">
    <property type="term" value="C:cytoplasm"/>
    <property type="evidence" value="ECO:0007669"/>
    <property type="project" value="TreeGrafter"/>
</dbReference>
<dbReference type="PATRIC" id="fig|369723.5.peg.2627"/>
<dbReference type="InterPro" id="IPR002129">
    <property type="entry name" value="PyrdxlP-dep_de-COase"/>
</dbReference>
<dbReference type="EMBL" id="CP000667">
    <property type="protein sequence ID" value="ABP54995.1"/>
    <property type="molecule type" value="Genomic_DNA"/>
</dbReference>
<dbReference type="GO" id="GO:0004058">
    <property type="term" value="F:aromatic-L-amino-acid decarboxylase activity"/>
    <property type="evidence" value="ECO:0007669"/>
    <property type="project" value="UniProtKB-ARBA"/>
</dbReference>
<dbReference type="GO" id="GO:0030170">
    <property type="term" value="F:pyridoxal phosphate binding"/>
    <property type="evidence" value="ECO:0007669"/>
    <property type="project" value="InterPro"/>
</dbReference>
<evidence type="ECO:0000313" key="10">
    <source>
        <dbReference type="Proteomes" id="UP000000235"/>
    </source>
</evidence>
<evidence type="ECO:0000256" key="4">
    <source>
        <dbReference type="ARBA" id="ARBA00022898"/>
    </source>
</evidence>
<keyword evidence="10" id="KW-1185">Reference proteome</keyword>
<proteinExistence type="inferred from homology"/>
<dbReference type="GO" id="GO:0006520">
    <property type="term" value="P:amino acid metabolic process"/>
    <property type="evidence" value="ECO:0007669"/>
    <property type="project" value="InterPro"/>
</dbReference>
<gene>
    <name evidence="9" type="ordered locus">Strop_2551</name>
</gene>
<evidence type="ECO:0000256" key="3">
    <source>
        <dbReference type="ARBA" id="ARBA00022793"/>
    </source>
</evidence>
<dbReference type="Proteomes" id="UP000000235">
    <property type="component" value="Chromosome"/>
</dbReference>
<dbReference type="KEGG" id="stp:Strop_2551"/>
<dbReference type="InterPro" id="IPR015422">
    <property type="entry name" value="PyrdxlP-dep_Trfase_small"/>
</dbReference>
<dbReference type="InterPro" id="IPR015421">
    <property type="entry name" value="PyrdxlP-dep_Trfase_major"/>
</dbReference>
<evidence type="ECO:0000256" key="2">
    <source>
        <dbReference type="ARBA" id="ARBA00009533"/>
    </source>
</evidence>
<accession>A4X7Z5</accession>
<comment type="similarity">
    <text evidence="2 7">Belongs to the group II decarboxylase family.</text>
</comment>
<dbReference type="InterPro" id="IPR015424">
    <property type="entry name" value="PyrdxlP-dep_Trfase"/>
</dbReference>